<reference evidence="3" key="1">
    <citation type="submission" date="2018-06" db="EMBL/GenBank/DDBJ databases">
        <title>Leveraging single-cell genomics to expand the Fungal Tree of Life.</title>
        <authorList>
            <consortium name="DOE Joint Genome Institute"/>
            <person name="Ahrendt S.R."/>
            <person name="Quandt C.A."/>
            <person name="Ciobanu D."/>
            <person name="Clum A."/>
            <person name="Salamov A."/>
            <person name="Andreopoulos B."/>
            <person name="Cheng J.-F."/>
            <person name="Woyke T."/>
            <person name="Pelin A."/>
            <person name="Henrissat B."/>
            <person name="Reynolds N."/>
            <person name="Benny G.L."/>
            <person name="Smith M.E."/>
            <person name="James T.Y."/>
            <person name="Grigoriev I.V."/>
        </authorList>
    </citation>
    <scope>NUCLEOTIDE SEQUENCE</scope>
    <source>
        <strain evidence="3">Perch Fen</strain>
    </source>
</reference>
<dbReference type="SUPFAM" id="SSF52218">
    <property type="entry name" value="Flavoproteins"/>
    <property type="match status" value="1"/>
</dbReference>
<comment type="similarity">
    <text evidence="1">Belongs to the WrbA family.</text>
</comment>
<dbReference type="InterPro" id="IPR005025">
    <property type="entry name" value="FMN_Rdtase-like_dom"/>
</dbReference>
<dbReference type="PANTHER" id="PTHR30546:SF23">
    <property type="entry name" value="FLAVOPROTEIN-LIKE PROTEIN YCP4-RELATED"/>
    <property type="match status" value="1"/>
</dbReference>
<organism evidence="3 4">
    <name type="scientific">Blyttiomyces helicus</name>
    <dbReference type="NCBI Taxonomy" id="388810"/>
    <lineage>
        <taxon>Eukaryota</taxon>
        <taxon>Fungi</taxon>
        <taxon>Fungi incertae sedis</taxon>
        <taxon>Chytridiomycota</taxon>
        <taxon>Chytridiomycota incertae sedis</taxon>
        <taxon>Chytridiomycetes</taxon>
        <taxon>Chytridiomycetes incertae sedis</taxon>
        <taxon>Blyttiomyces</taxon>
    </lineage>
</organism>
<dbReference type="FunFam" id="3.40.50.360:FF:000001">
    <property type="entry name" value="NAD(P)H dehydrogenase (Quinone) FQR1-like"/>
    <property type="match status" value="1"/>
</dbReference>
<accession>A0A4P9WBB3</accession>
<dbReference type="NCBIfam" id="TIGR01755">
    <property type="entry name" value="flav_wrbA"/>
    <property type="match status" value="1"/>
</dbReference>
<dbReference type="PANTHER" id="PTHR30546">
    <property type="entry name" value="FLAVODOXIN-RELATED PROTEIN WRBA-RELATED"/>
    <property type="match status" value="1"/>
</dbReference>
<keyword evidence="4" id="KW-1185">Reference proteome</keyword>
<feature type="non-terminal residue" evidence="3">
    <location>
        <position position="144"/>
    </location>
</feature>
<dbReference type="PROSITE" id="PS50902">
    <property type="entry name" value="FLAVODOXIN_LIKE"/>
    <property type="match status" value="1"/>
</dbReference>
<dbReference type="OrthoDB" id="504689at2759"/>
<dbReference type="Pfam" id="PF03358">
    <property type="entry name" value="FMN_red"/>
    <property type="match status" value="1"/>
</dbReference>
<evidence type="ECO:0000259" key="2">
    <source>
        <dbReference type="PROSITE" id="PS50902"/>
    </source>
</evidence>
<name>A0A4P9WBB3_9FUNG</name>
<dbReference type="AlphaFoldDB" id="A0A4P9WBB3"/>
<dbReference type="GO" id="GO:0003955">
    <property type="term" value="F:NAD(P)H dehydrogenase (quinone) activity"/>
    <property type="evidence" value="ECO:0007669"/>
    <property type="project" value="InterPro"/>
</dbReference>
<evidence type="ECO:0000313" key="4">
    <source>
        <dbReference type="Proteomes" id="UP000269721"/>
    </source>
</evidence>
<gene>
    <name evidence="3" type="ORF">BDK51DRAFT_27190</name>
</gene>
<dbReference type="Proteomes" id="UP000269721">
    <property type="component" value="Unassembled WGS sequence"/>
</dbReference>
<dbReference type="InterPro" id="IPR010089">
    <property type="entry name" value="Flavoprotein_WrbA-like"/>
</dbReference>
<protein>
    <submittedName>
        <fullName evidence="3">Flavo protein-like protein</fullName>
    </submittedName>
</protein>
<proteinExistence type="inferred from homology"/>
<dbReference type="InterPro" id="IPR008254">
    <property type="entry name" value="Flavodoxin/NO_synth"/>
</dbReference>
<dbReference type="EMBL" id="KZ996875">
    <property type="protein sequence ID" value="RKO88200.1"/>
    <property type="molecule type" value="Genomic_DNA"/>
</dbReference>
<dbReference type="GO" id="GO:0016020">
    <property type="term" value="C:membrane"/>
    <property type="evidence" value="ECO:0007669"/>
    <property type="project" value="TreeGrafter"/>
</dbReference>
<dbReference type="GO" id="GO:0010181">
    <property type="term" value="F:FMN binding"/>
    <property type="evidence" value="ECO:0007669"/>
    <property type="project" value="InterPro"/>
</dbReference>
<evidence type="ECO:0000256" key="1">
    <source>
        <dbReference type="ARBA" id="ARBA00006961"/>
    </source>
</evidence>
<dbReference type="Gene3D" id="3.40.50.360">
    <property type="match status" value="1"/>
</dbReference>
<dbReference type="NCBIfam" id="NF002999">
    <property type="entry name" value="PRK03767.1"/>
    <property type="match status" value="1"/>
</dbReference>
<evidence type="ECO:0000313" key="3">
    <source>
        <dbReference type="EMBL" id="RKO88200.1"/>
    </source>
</evidence>
<sequence>MSKPVVSVIIYSLYGHIKTLADAIVRGVEAGGATAKLVRVPETLPDDVIAKMHGAKFEDIPLATLDDLTGADGYLFGIPTRFGTAPAQVKTFWDSTGKLWATGALAGKYAGVFTSTGGQHAGTETTILTFLPNLAHHGIIFVPL</sequence>
<dbReference type="InterPro" id="IPR029039">
    <property type="entry name" value="Flavoprotein-like_sf"/>
</dbReference>
<feature type="domain" description="Flavodoxin-like" evidence="2">
    <location>
        <begin position="6"/>
        <end position="144"/>
    </location>
</feature>